<dbReference type="SMART" id="SM00382">
    <property type="entry name" value="AAA"/>
    <property type="match status" value="2"/>
</dbReference>
<sequence>MSHLGGGAEAHARFKQYEYRANSSLVLTTDSRPRETHEPTGEPESLWGKIDPRSFGDRAYRGRPAELDEKLEKAKQKKKKERDPLTEPLPRQGKRRRLQEESVLTATEEGVYQPKTKETRAAYEAMLSVIQQQLGGQPLSIVSGAADEILAVLKNDAVKNPDKKKEIEKLLNPIPNQVFDQLVSIGKLITDFQEGSDAANGTSAMDGDDGLDDDVGVAVEFEENEDDDDESDLDQVQEEEEDEDDVAEPNGSGGMQMGGGIDDEDMEDANEGMSLNVQDIDAYWLQRKISQAFEQQIDPQQCQKLAEEVLKILAEGDDREVENKLLIHLEFDKFSLIKFLLRNRLKIVWCTKLARAQDQEEREKIEEEMKGTDLQPILEQLHATRASAKERQKNLEKSIREEARRLRDDTGGEGNTDRERSRRGLADRDAESGWLKGQRQMIDLDNLAFAQGGLFMAKKKCDLPDGSYRHLSKGYEEIHVPALKAKPLKENEKLVKISSMPDWAQPAFKGMTQLNRVQSQVYETALFKPDNLLLCAPTGAGKTNVAVLTILRQIALHRNPDDGSIDHSAYKIVYVAPMKALVAEVVGNLSNRLQSYDVKVRELSGDQSLTRQQIEETQIIVTTPEKWDIITRKSGDRTYTQLVKLVIIDEIHLLHDNRGPVLESIVARTVRQIEATEEHIRLVGLSATLPNYEDVALFLRVKLDKGLFYFDNSYRPVPLSQQYVGITVKKPLQRFQLMNDICYEKVMAVAGKHQVLIFVHSRKETAKTAKAIRDTALAKDTLARFLKEDSASREILHTHTDLVKSNDLKDLLPYGFAIHHAGMNRTDRQLVEDLFADGHVQVLVSTATLAWGVNLPAHTVIIKGTQIYSPEKGAWTELSPLDVMQMLGRAGRPQYDSYGEGIIVTGHSELQYYLSLMNQQLPIESQFVSKLADQLNAEIVLGTVQNAREACHWLGYTYLYVRMVRNPSLYGLEPDALTRDVLLEERRADLIHTAATILDRNNLVKYDRKSGYFQVTDLGRIASYYYITHGTISTYNEHLKPTMGDIELCRLFSLSEEFKYVTVRQDEKMELAKLLDRVPIPIKESLEEPSAKINVLLQAYISQLKLEGLSLTSDMVFITQNKRKKGTVATMLDSGRLGHVWCRRRSRRQCQQGLEAVRQSGQHLQFKRTPNFPVLLTFVICKYFTDFYYLFFQSAGRLLRALFEIVMKRGWAQLAEKALNLCKMVTKRMWSVQTPLRQFNGIPSDVLTKLEKKDLAWERYYDLSSQEIGELIRAPKMGRMLHKYIHQFPKLNLAAHVQPITRTVLRVELTITPDFAWDDRIHGYVEPFWVIVEDNDGEYILHHENFMLKKQFIDEDHTLNFTVPIYEPLPPQYFIHVVSDRWLGSQTVLPVSFRHLILPEKYPPPTELLDLQPLPVTALRNPSYEALYQDFKHFNPVQTQVFTVLYNSDDNVLVAAPTGSGKTICAEFAILRNHQKGPDSVMRVVYIAPIEALAKERYRDWERKFGGGLKLKVVQLTGETAADLKLLEKGQIIISTPEKWDALSRRWKQRKHVQQVSLFIIDELHLIGGQGGPVLEVIVSRMRYIASQVENKIRIVALSTSLANAKDLGEWIGATSHGLFNFPPGVRPVPLEIHIQGVDIANFEARMQAMTKPTYTAIVQHAKNAKPALVFVPTRKHVQLTAVDLITYSSADGAEKPFLLRSSEELEPFLDRISDGMLKATLQGGVGYLHEGLNNLDYDIVTQLFEAGWIQVCVLSSSMCWGVALSAHLVVVMGTQYYDGRENAQSDYPVTDLLQMMGHASRPLVDNSGKCVILCHAPRKEYYKKFLYEAFPVESHLHHFLHDNLNAEIVAGVIENKQDAVDYLTWTFMYRRLTQNPNYYNLQGVSHRHLSDHLSELVENTLSDLEASKCVLIEDDMDLSPLNLGMIASYYYISYTTIERFSSSLTSKTKMKGLLEVLSSASEYAQLPIRPGEEEVVRRLINHQRFSFENPRVTDPHVKANALLQAHFSRQFVGGNLALDQREVLLCANRLLQSMVDVISSNGWLSLALLAMEVSQMVTQGMWERDSMLLQLPHFTKDLAKKCQENPGKSIETVFDLLEMDDDERRELLGMSDSQLFDIARFCNRFPNIDLSYEVIDSDNVRAGEDVTIQVALERDQAEVGPVDAPRYPKSKEEGWWLVVGDTKNNLLLAIKRVSLQRKLKAKLEFAAPADAGKKSYTLYFMCDSYLGCDQEYAFSIDVKAAGAADLDSSRE</sequence>
<keyword evidence="4" id="KW-0747">Spliceosome</keyword>
<dbReference type="Pfam" id="PF21188">
    <property type="entry name" value="BRR2_plug"/>
    <property type="match status" value="1"/>
</dbReference>
<evidence type="ECO:0000256" key="14">
    <source>
        <dbReference type="ARBA" id="ARBA00055371"/>
    </source>
</evidence>
<dbReference type="CDD" id="cd18795">
    <property type="entry name" value="SF2_C_Ski2"/>
    <property type="match status" value="1"/>
</dbReference>
<dbReference type="InterPro" id="IPR003593">
    <property type="entry name" value="AAA+_ATPase"/>
</dbReference>
<dbReference type="InterPro" id="IPR001650">
    <property type="entry name" value="Helicase_C-like"/>
</dbReference>
<dbReference type="Gene3D" id="1.10.10.10">
    <property type="entry name" value="Winged helix-like DNA-binding domain superfamily/Winged helix DNA-binding domain"/>
    <property type="match status" value="2"/>
</dbReference>
<dbReference type="Pfam" id="PF18149">
    <property type="entry name" value="Helicase_PWI"/>
    <property type="match status" value="1"/>
</dbReference>
<dbReference type="CDD" id="cd18019">
    <property type="entry name" value="DEXHc_Brr2_1"/>
    <property type="match status" value="1"/>
</dbReference>
<evidence type="ECO:0000256" key="12">
    <source>
        <dbReference type="ARBA" id="ARBA00023242"/>
    </source>
</evidence>
<evidence type="ECO:0000256" key="8">
    <source>
        <dbReference type="ARBA" id="ARBA00022806"/>
    </source>
</evidence>
<gene>
    <name evidence="18" type="ORF">Ahy_A02g005841</name>
</gene>
<evidence type="ECO:0000256" key="5">
    <source>
        <dbReference type="ARBA" id="ARBA00022737"/>
    </source>
</evidence>
<dbReference type="GO" id="GO:0003724">
    <property type="term" value="F:RNA helicase activity"/>
    <property type="evidence" value="ECO:0007669"/>
    <property type="project" value="UniProtKB-EC"/>
</dbReference>
<dbReference type="SUPFAM" id="SSF81296">
    <property type="entry name" value="E set domains"/>
    <property type="match status" value="1"/>
</dbReference>
<dbReference type="Gene3D" id="3.40.50.300">
    <property type="entry name" value="P-loop containing nucleotide triphosphate hydrolases"/>
    <property type="match status" value="4"/>
</dbReference>
<keyword evidence="8" id="KW-0347">Helicase</keyword>
<dbReference type="EC" id="3.6.4.13" evidence="2"/>
<dbReference type="CDD" id="cd18021">
    <property type="entry name" value="DEXHc_Brr2_2"/>
    <property type="match status" value="1"/>
</dbReference>
<dbReference type="SUPFAM" id="SSF46785">
    <property type="entry name" value="Winged helix' DNA-binding domain"/>
    <property type="match status" value="2"/>
</dbReference>
<keyword evidence="12" id="KW-0539">Nucleus</keyword>
<dbReference type="PANTHER" id="PTHR47961:SF4">
    <property type="entry name" value="ACTIVATING SIGNAL COINTEGRATOR 1 COMPLEX SUBUNIT 3"/>
    <property type="match status" value="1"/>
</dbReference>
<dbReference type="InterPro" id="IPR048863">
    <property type="entry name" value="BRR2_plug"/>
</dbReference>
<keyword evidence="7" id="KW-0378">Hydrolase</keyword>
<dbReference type="PIRSF" id="PIRSF039073">
    <property type="entry name" value="BRR2"/>
    <property type="match status" value="1"/>
</dbReference>
<organism evidence="18 19">
    <name type="scientific">Arachis hypogaea</name>
    <name type="common">Peanut</name>
    <dbReference type="NCBI Taxonomy" id="3818"/>
    <lineage>
        <taxon>Eukaryota</taxon>
        <taxon>Viridiplantae</taxon>
        <taxon>Streptophyta</taxon>
        <taxon>Embryophyta</taxon>
        <taxon>Tracheophyta</taxon>
        <taxon>Spermatophyta</taxon>
        <taxon>Magnoliopsida</taxon>
        <taxon>eudicotyledons</taxon>
        <taxon>Gunneridae</taxon>
        <taxon>Pentapetalae</taxon>
        <taxon>rosids</taxon>
        <taxon>fabids</taxon>
        <taxon>Fabales</taxon>
        <taxon>Fabaceae</taxon>
        <taxon>Papilionoideae</taxon>
        <taxon>50 kb inversion clade</taxon>
        <taxon>dalbergioids sensu lato</taxon>
        <taxon>Dalbergieae</taxon>
        <taxon>Pterocarpus clade</taxon>
        <taxon>Arachis</taxon>
    </lineage>
</organism>
<dbReference type="InterPro" id="IPR036388">
    <property type="entry name" value="WH-like_DNA-bd_sf"/>
</dbReference>
<name>A0A445E8L3_ARAHY</name>
<dbReference type="SMART" id="SM00487">
    <property type="entry name" value="DEXDc"/>
    <property type="match status" value="2"/>
</dbReference>
<dbReference type="InterPro" id="IPR036390">
    <property type="entry name" value="WH_DNA-bd_sf"/>
</dbReference>
<evidence type="ECO:0000313" key="19">
    <source>
        <dbReference type="Proteomes" id="UP000289738"/>
    </source>
</evidence>
<dbReference type="SMART" id="SM00490">
    <property type="entry name" value="HELICc"/>
    <property type="match status" value="2"/>
</dbReference>
<dbReference type="Proteomes" id="UP000289738">
    <property type="component" value="Chromosome A02"/>
</dbReference>
<dbReference type="InterPro" id="IPR027417">
    <property type="entry name" value="P-loop_NTPase"/>
</dbReference>
<dbReference type="EMBL" id="SDMP01000002">
    <property type="protein sequence ID" value="RYR71605.1"/>
    <property type="molecule type" value="Genomic_DNA"/>
</dbReference>
<dbReference type="SMART" id="SM00973">
    <property type="entry name" value="Sec63"/>
    <property type="match status" value="2"/>
</dbReference>
<feature type="compositionally biased region" description="Polar residues" evidence="15">
    <location>
        <begin position="21"/>
        <end position="30"/>
    </location>
</feature>
<dbReference type="GO" id="GO:0005524">
    <property type="term" value="F:ATP binding"/>
    <property type="evidence" value="ECO:0007669"/>
    <property type="project" value="UniProtKB-KW"/>
</dbReference>
<dbReference type="STRING" id="3818.A0A445E8L3"/>
<comment type="catalytic activity">
    <reaction evidence="13">
        <text>ATP + H2O = ADP + phosphate + H(+)</text>
        <dbReference type="Rhea" id="RHEA:13065"/>
        <dbReference type="ChEBI" id="CHEBI:15377"/>
        <dbReference type="ChEBI" id="CHEBI:15378"/>
        <dbReference type="ChEBI" id="CHEBI:30616"/>
        <dbReference type="ChEBI" id="CHEBI:43474"/>
        <dbReference type="ChEBI" id="CHEBI:456216"/>
        <dbReference type="EC" id="3.6.4.13"/>
    </reaction>
</comment>
<dbReference type="Pfam" id="PF00271">
    <property type="entry name" value="Helicase_C"/>
    <property type="match status" value="1"/>
</dbReference>
<evidence type="ECO:0000313" key="18">
    <source>
        <dbReference type="EMBL" id="RYR71605.1"/>
    </source>
</evidence>
<feature type="domain" description="Helicase C-terminal" evidence="17">
    <location>
        <begin position="741"/>
        <end position="935"/>
    </location>
</feature>
<dbReference type="Pfam" id="PF23445">
    <property type="entry name" value="WHD_SNRNP200"/>
    <property type="match status" value="2"/>
</dbReference>
<dbReference type="GO" id="GO:0005681">
    <property type="term" value="C:spliceosomal complex"/>
    <property type="evidence" value="ECO:0007669"/>
    <property type="project" value="UniProtKB-KW"/>
</dbReference>
<feature type="compositionally biased region" description="Basic and acidic residues" evidence="15">
    <location>
        <begin position="50"/>
        <end position="74"/>
    </location>
</feature>
<evidence type="ECO:0000256" key="2">
    <source>
        <dbReference type="ARBA" id="ARBA00012552"/>
    </source>
</evidence>
<keyword evidence="10" id="KW-0694">RNA-binding</keyword>
<evidence type="ECO:0000256" key="10">
    <source>
        <dbReference type="ARBA" id="ARBA00022884"/>
    </source>
</evidence>
<evidence type="ECO:0000256" key="7">
    <source>
        <dbReference type="ARBA" id="ARBA00022801"/>
    </source>
</evidence>
<dbReference type="PROSITE" id="PS51194">
    <property type="entry name" value="HELICASE_CTER"/>
    <property type="match status" value="1"/>
</dbReference>
<feature type="region of interest" description="Disordered" evidence="15">
    <location>
        <begin position="389"/>
        <end position="429"/>
    </location>
</feature>
<reference evidence="18 19" key="1">
    <citation type="submission" date="2019-01" db="EMBL/GenBank/DDBJ databases">
        <title>Sequencing of cultivated peanut Arachis hypogaea provides insights into genome evolution and oil improvement.</title>
        <authorList>
            <person name="Chen X."/>
        </authorList>
    </citation>
    <scope>NUCLEOTIDE SEQUENCE [LARGE SCALE GENOMIC DNA]</scope>
    <source>
        <strain evidence="19">cv. Fuhuasheng</strain>
        <tissue evidence="18">Leaves</tissue>
    </source>
</reference>
<evidence type="ECO:0000256" key="3">
    <source>
        <dbReference type="ARBA" id="ARBA00022664"/>
    </source>
</evidence>
<dbReference type="FunFam" id="3.40.50.300:FF:000102">
    <property type="entry name" value="RNA helicase, activating signal cointegrator 1"/>
    <property type="match status" value="1"/>
</dbReference>
<feature type="region of interest" description="Disordered" evidence="15">
    <location>
        <begin position="14"/>
        <end position="107"/>
    </location>
</feature>
<feature type="compositionally biased region" description="Acidic residues" evidence="15">
    <location>
        <begin position="221"/>
        <end position="247"/>
    </location>
</feature>
<dbReference type="InterPro" id="IPR014001">
    <property type="entry name" value="Helicase_ATP-bd"/>
</dbReference>
<dbReference type="InterPro" id="IPR057842">
    <property type="entry name" value="WH_MER3"/>
</dbReference>
<dbReference type="InterPro" id="IPR011545">
    <property type="entry name" value="DEAD/DEAH_box_helicase_dom"/>
</dbReference>
<dbReference type="GO" id="GO:0016787">
    <property type="term" value="F:hydrolase activity"/>
    <property type="evidence" value="ECO:0007669"/>
    <property type="project" value="UniProtKB-KW"/>
</dbReference>
<dbReference type="InterPro" id="IPR014756">
    <property type="entry name" value="Ig_E-set"/>
</dbReference>
<feature type="domain" description="Helicase ATP-binding" evidence="16">
    <location>
        <begin position="1443"/>
        <end position="1620"/>
    </location>
</feature>
<dbReference type="Gene3D" id="1.10.150.20">
    <property type="entry name" value="5' to 3' exonuclease, C-terminal subdomain"/>
    <property type="match status" value="2"/>
</dbReference>
<dbReference type="GO" id="GO:0008380">
    <property type="term" value="P:RNA splicing"/>
    <property type="evidence" value="ECO:0007669"/>
    <property type="project" value="UniProtKB-KW"/>
</dbReference>
<keyword evidence="6" id="KW-0547">Nucleotide-binding</keyword>
<dbReference type="Pfam" id="PF02889">
    <property type="entry name" value="Sec63"/>
    <property type="match status" value="3"/>
</dbReference>
<dbReference type="PROSITE" id="PS51192">
    <property type="entry name" value="HELICASE_ATP_BIND_1"/>
    <property type="match status" value="2"/>
</dbReference>
<dbReference type="PANTHER" id="PTHR47961">
    <property type="entry name" value="DNA POLYMERASE THETA, PUTATIVE (AFU_ORTHOLOGUE AFUA_1G05260)-RELATED"/>
    <property type="match status" value="1"/>
</dbReference>
<feature type="region of interest" description="Disordered" evidence="15">
    <location>
        <begin position="221"/>
        <end position="267"/>
    </location>
</feature>
<feature type="compositionally biased region" description="Basic and acidic residues" evidence="15">
    <location>
        <begin position="31"/>
        <end position="40"/>
    </location>
</feature>
<evidence type="ECO:0000256" key="9">
    <source>
        <dbReference type="ARBA" id="ARBA00022840"/>
    </source>
</evidence>
<evidence type="ECO:0000259" key="17">
    <source>
        <dbReference type="PROSITE" id="PS51194"/>
    </source>
</evidence>
<dbReference type="FunFam" id="1.10.150.20:FF:000013">
    <property type="entry name" value="U5 small nuclear ribonucleoprotein kDa helicase"/>
    <property type="match status" value="1"/>
</dbReference>
<evidence type="ECO:0000259" key="16">
    <source>
        <dbReference type="PROSITE" id="PS51192"/>
    </source>
</evidence>
<dbReference type="FunFam" id="3.40.50.300:FF:000368">
    <property type="entry name" value="U5 small nuclear ribonucleoprotein 200 kDa helicase"/>
    <property type="match status" value="1"/>
</dbReference>
<dbReference type="InterPro" id="IPR050474">
    <property type="entry name" value="Hel308_SKI2-like"/>
</dbReference>
<dbReference type="FunFam" id="1.10.150.20:FF:000004">
    <property type="entry name" value="U5 small nuclear ribonucleoprotein helicase"/>
    <property type="match status" value="1"/>
</dbReference>
<keyword evidence="9" id="KW-0067">ATP-binding</keyword>
<dbReference type="Gene3D" id="1.10.3380.10">
    <property type="entry name" value="Sec63 N-terminal domain-like domain"/>
    <property type="match status" value="3"/>
</dbReference>
<accession>A0A445E8L3</accession>
<dbReference type="FunFam" id="3.40.50.300:FF:000254">
    <property type="entry name" value="U5 small nuclear ribonucleoprotein helicase"/>
    <property type="match status" value="1"/>
</dbReference>
<evidence type="ECO:0000256" key="11">
    <source>
        <dbReference type="ARBA" id="ARBA00023187"/>
    </source>
</evidence>
<dbReference type="SUPFAM" id="SSF52540">
    <property type="entry name" value="P-loop containing nucleoside triphosphate hydrolases"/>
    <property type="match status" value="4"/>
</dbReference>
<evidence type="ECO:0000256" key="4">
    <source>
        <dbReference type="ARBA" id="ARBA00022728"/>
    </source>
</evidence>
<dbReference type="Gene3D" id="2.60.40.150">
    <property type="entry name" value="C2 domain"/>
    <property type="match status" value="2"/>
</dbReference>
<dbReference type="GO" id="GO:0006397">
    <property type="term" value="P:mRNA processing"/>
    <property type="evidence" value="ECO:0007669"/>
    <property type="project" value="UniProtKB-KW"/>
</dbReference>
<comment type="function">
    <text evidence="14">RNA helicase that plays an essential role in pre-mRNA splicing as component of the U5 snRNP and U4/U6-U5 tri-snRNP complexes. Involved in spliceosome assembly, activation and disassembly.</text>
</comment>
<evidence type="ECO:0000256" key="1">
    <source>
        <dbReference type="ARBA" id="ARBA00004123"/>
    </source>
</evidence>
<dbReference type="Pfam" id="PF00270">
    <property type="entry name" value="DEAD"/>
    <property type="match status" value="2"/>
</dbReference>
<keyword evidence="19" id="KW-1185">Reference proteome</keyword>
<dbReference type="FunFam" id="2.60.40.150:FF:000048">
    <property type="entry name" value="U5 small nuclear ribonucleoprotein 200 kDa helicase"/>
    <property type="match status" value="1"/>
</dbReference>
<dbReference type="GO" id="GO:0003723">
    <property type="term" value="F:RNA binding"/>
    <property type="evidence" value="ECO:0007669"/>
    <property type="project" value="UniProtKB-KW"/>
</dbReference>
<evidence type="ECO:0000256" key="15">
    <source>
        <dbReference type="SAM" id="MobiDB-lite"/>
    </source>
</evidence>
<comment type="subcellular location">
    <subcellularLocation>
        <location evidence="1">Nucleus</location>
    </subcellularLocation>
</comment>
<proteinExistence type="predicted"/>
<dbReference type="InterPro" id="IPR004179">
    <property type="entry name" value="Sec63-dom"/>
</dbReference>
<dbReference type="FunFam" id="3.40.50.300:FF:000062">
    <property type="entry name" value="U5 small nuclear ribonucleoprotein helicase"/>
    <property type="match status" value="1"/>
</dbReference>
<comment type="caution">
    <text evidence="18">The sequence shown here is derived from an EMBL/GenBank/DDBJ whole genome shotgun (WGS) entry which is preliminary data.</text>
</comment>
<evidence type="ECO:0000256" key="13">
    <source>
        <dbReference type="ARBA" id="ARBA00047984"/>
    </source>
</evidence>
<feature type="compositionally biased region" description="Gly residues" evidence="15">
    <location>
        <begin position="251"/>
        <end position="260"/>
    </location>
</feature>
<keyword evidence="11" id="KW-0508">mRNA splicing</keyword>
<protein>
    <recommendedName>
        <fullName evidence="2">RNA helicase</fullName>
        <ecNumber evidence="2">3.6.4.13</ecNumber>
    </recommendedName>
</protein>
<keyword evidence="3" id="KW-0507">mRNA processing</keyword>
<keyword evidence="5" id="KW-0677">Repeat</keyword>
<feature type="domain" description="Helicase ATP-binding" evidence="16">
    <location>
        <begin position="523"/>
        <end position="707"/>
    </location>
</feature>
<dbReference type="FunFam" id="1.10.3380.10:FF:000010">
    <property type="entry name" value="DExH-box ATP-dependent RNA helicase DExH12"/>
    <property type="match status" value="1"/>
</dbReference>
<dbReference type="FunFam" id="1.10.10.10:FF:000024">
    <property type="entry name" value="U5 small nuclear ribonucleoprotein helicase"/>
    <property type="match status" value="1"/>
</dbReference>
<dbReference type="SUPFAM" id="SSF158702">
    <property type="entry name" value="Sec63 N-terminal domain-like"/>
    <property type="match status" value="3"/>
</dbReference>
<dbReference type="InterPro" id="IPR035892">
    <property type="entry name" value="C2_domain_sf"/>
</dbReference>
<dbReference type="FunFam" id="2.60.40.150:FF:000004">
    <property type="entry name" value="RNA helicase, activating signal cointegrator 1"/>
    <property type="match status" value="1"/>
</dbReference>
<dbReference type="FunFam" id="1.10.10.10:FF:000012">
    <property type="entry name" value="U5 small nuclear ribonucleoprotein helicase"/>
    <property type="match status" value="1"/>
</dbReference>
<evidence type="ECO:0000256" key="6">
    <source>
        <dbReference type="ARBA" id="ARBA00022741"/>
    </source>
</evidence>
<dbReference type="InterPro" id="IPR041094">
    <property type="entry name" value="Brr2_helicase_PWI"/>
</dbReference>